<protein>
    <submittedName>
        <fullName evidence="4">Glutathione S-transferase family protein</fullName>
    </submittedName>
</protein>
<evidence type="ECO:0000313" key="5">
    <source>
        <dbReference type="Proteomes" id="UP000249065"/>
    </source>
</evidence>
<dbReference type="InterPro" id="IPR036249">
    <property type="entry name" value="Thioredoxin-like_sf"/>
</dbReference>
<comment type="caution">
    <text evidence="4">The sequence shown here is derived from an EMBL/GenBank/DDBJ whole genome shotgun (WGS) entry which is preliminary data.</text>
</comment>
<comment type="subunit">
    <text evidence="1">Homodimer.</text>
</comment>
<dbReference type="Gene3D" id="3.40.30.10">
    <property type="entry name" value="Glutaredoxin"/>
    <property type="match status" value="1"/>
</dbReference>
<dbReference type="Proteomes" id="UP000249065">
    <property type="component" value="Unassembled WGS sequence"/>
</dbReference>
<reference evidence="5" key="1">
    <citation type="submission" date="2018-06" db="EMBL/GenBank/DDBJ databases">
        <authorList>
            <person name="Khan S.A."/>
        </authorList>
    </citation>
    <scope>NUCLEOTIDE SEQUENCE [LARGE SCALE GENOMIC DNA]</scope>
    <source>
        <strain evidence="5">DB-1506</strain>
    </source>
</reference>
<dbReference type="PROSITE" id="PS50405">
    <property type="entry name" value="GST_CTER"/>
    <property type="match status" value="1"/>
</dbReference>
<dbReference type="AlphaFoldDB" id="A0A327MBW0"/>
<accession>A0A327MBW0</accession>
<dbReference type="EMBL" id="QLIX01000003">
    <property type="protein sequence ID" value="RAI59822.1"/>
    <property type="molecule type" value="Genomic_DNA"/>
</dbReference>
<dbReference type="PANTHER" id="PTHR43969">
    <property type="entry name" value="GLUTATHIONE S TRANSFERASE D10, ISOFORM A-RELATED"/>
    <property type="match status" value="1"/>
</dbReference>
<organism evidence="4 5">
    <name type="scientific">Roseicella frigidaeris</name>
    <dbReference type="NCBI Taxonomy" id="2230885"/>
    <lineage>
        <taxon>Bacteria</taxon>
        <taxon>Pseudomonadati</taxon>
        <taxon>Pseudomonadota</taxon>
        <taxon>Alphaproteobacteria</taxon>
        <taxon>Acetobacterales</taxon>
        <taxon>Roseomonadaceae</taxon>
        <taxon>Roseicella</taxon>
    </lineage>
</organism>
<evidence type="ECO:0000256" key="1">
    <source>
        <dbReference type="ARBA" id="ARBA00011738"/>
    </source>
</evidence>
<dbReference type="PANTHER" id="PTHR43969:SF9">
    <property type="entry name" value="GLUTATHIONE S TRANSFERASE D10, ISOFORM A-RELATED"/>
    <property type="match status" value="1"/>
</dbReference>
<gene>
    <name evidence="4" type="ORF">DOO78_06105</name>
</gene>
<dbReference type="CDD" id="cd00299">
    <property type="entry name" value="GST_C_family"/>
    <property type="match status" value="1"/>
</dbReference>
<keyword evidence="5" id="KW-1185">Reference proteome</keyword>
<dbReference type="SFLD" id="SFLDS00019">
    <property type="entry name" value="Glutathione_Transferase_(cytos"/>
    <property type="match status" value="1"/>
</dbReference>
<evidence type="ECO:0000313" key="4">
    <source>
        <dbReference type="EMBL" id="RAI59822.1"/>
    </source>
</evidence>
<sequence>MRVLYHLPLSPFARKVRLAMAEKRIPFELRVERVWERRPEFLEMNPACTVPVLQEPTGLAIADSYAICEYLDEAYPDTGLLGRTLAERAETRRLVAWFDGKFNLEVTRNLLFEKQMKRMLGRGNPDASAIRAGYQNLRPHLDYIGWLAETRSWLAGAQLSLADFAAAAHLSALDYIGDIDWSLNDAAKEWYARCKSRPSFRALLAERVSGVTPPAHYDDLDF</sequence>
<dbReference type="PROSITE" id="PS50404">
    <property type="entry name" value="GST_NTER"/>
    <property type="match status" value="1"/>
</dbReference>
<name>A0A327MBW0_9PROT</name>
<dbReference type="CDD" id="cd00570">
    <property type="entry name" value="GST_N_family"/>
    <property type="match status" value="1"/>
</dbReference>
<proteinExistence type="predicted"/>
<evidence type="ECO:0000259" key="2">
    <source>
        <dbReference type="PROSITE" id="PS50404"/>
    </source>
</evidence>
<dbReference type="InterPro" id="IPR010987">
    <property type="entry name" value="Glutathione-S-Trfase_C-like"/>
</dbReference>
<keyword evidence="4" id="KW-0808">Transferase</keyword>
<dbReference type="Pfam" id="PF13417">
    <property type="entry name" value="GST_N_3"/>
    <property type="match status" value="1"/>
</dbReference>
<dbReference type="OrthoDB" id="9794721at2"/>
<dbReference type="SUPFAM" id="SSF52833">
    <property type="entry name" value="Thioredoxin-like"/>
    <property type="match status" value="1"/>
</dbReference>
<dbReference type="RefSeq" id="WP_111468852.1">
    <property type="nucleotide sequence ID" value="NZ_QLIX01000003.1"/>
</dbReference>
<dbReference type="GO" id="GO:0006749">
    <property type="term" value="P:glutathione metabolic process"/>
    <property type="evidence" value="ECO:0007669"/>
    <property type="project" value="TreeGrafter"/>
</dbReference>
<dbReference type="GO" id="GO:0004364">
    <property type="term" value="F:glutathione transferase activity"/>
    <property type="evidence" value="ECO:0007669"/>
    <property type="project" value="TreeGrafter"/>
</dbReference>
<dbReference type="InterPro" id="IPR036282">
    <property type="entry name" value="Glutathione-S-Trfase_C_sf"/>
</dbReference>
<dbReference type="SFLD" id="SFLDG00358">
    <property type="entry name" value="Main_(cytGST)"/>
    <property type="match status" value="1"/>
</dbReference>
<dbReference type="InterPro" id="IPR040079">
    <property type="entry name" value="Glutathione_S-Trfase"/>
</dbReference>
<feature type="domain" description="GST N-terminal" evidence="2">
    <location>
        <begin position="1"/>
        <end position="79"/>
    </location>
</feature>
<feature type="domain" description="GST C-terminal" evidence="3">
    <location>
        <begin position="84"/>
        <end position="214"/>
    </location>
</feature>
<dbReference type="SUPFAM" id="SSF47616">
    <property type="entry name" value="GST C-terminal domain-like"/>
    <property type="match status" value="1"/>
</dbReference>
<dbReference type="InterPro" id="IPR004045">
    <property type="entry name" value="Glutathione_S-Trfase_N"/>
</dbReference>
<dbReference type="Gene3D" id="1.20.1050.10">
    <property type="match status" value="1"/>
</dbReference>
<evidence type="ECO:0000259" key="3">
    <source>
        <dbReference type="PROSITE" id="PS50405"/>
    </source>
</evidence>